<name>A0A368XS40_9BACI</name>
<organism evidence="14 15">
    <name type="scientific">Saliterribacillus persicus</name>
    <dbReference type="NCBI Taxonomy" id="930114"/>
    <lineage>
        <taxon>Bacteria</taxon>
        <taxon>Bacillati</taxon>
        <taxon>Bacillota</taxon>
        <taxon>Bacilli</taxon>
        <taxon>Bacillales</taxon>
        <taxon>Bacillaceae</taxon>
        <taxon>Saliterribacillus</taxon>
    </lineage>
</organism>
<feature type="binding site" evidence="9 11">
    <location>
        <position position="213"/>
    </location>
    <ligand>
        <name>substrate</name>
    </ligand>
</feature>
<evidence type="ECO:0000256" key="1">
    <source>
        <dbReference type="ARBA" id="ARBA00002356"/>
    </source>
</evidence>
<dbReference type="AlphaFoldDB" id="A0A368XS40"/>
<comment type="similarity">
    <text evidence="8 9">Belongs to the OMP decarboxylase family. Type 1 subfamily.</text>
</comment>
<dbReference type="CDD" id="cd04725">
    <property type="entry name" value="OMP_decarboxylase_like"/>
    <property type="match status" value="1"/>
</dbReference>
<dbReference type="PANTHER" id="PTHR32119:SF2">
    <property type="entry name" value="OROTIDINE 5'-PHOSPHATE DECARBOXYLASE"/>
    <property type="match status" value="1"/>
</dbReference>
<evidence type="ECO:0000313" key="15">
    <source>
        <dbReference type="Proteomes" id="UP000252585"/>
    </source>
</evidence>
<evidence type="ECO:0000256" key="2">
    <source>
        <dbReference type="ARBA" id="ARBA00004861"/>
    </source>
</evidence>
<feature type="active site" description="For OMPdecase activity" evidence="10">
    <location>
        <position position="59"/>
    </location>
</feature>
<dbReference type="PROSITE" id="PS00156">
    <property type="entry name" value="OMPDECASE"/>
    <property type="match status" value="1"/>
</dbReference>
<dbReference type="SUPFAM" id="SSF51366">
    <property type="entry name" value="Ribulose-phoshate binding barrel"/>
    <property type="match status" value="1"/>
</dbReference>
<evidence type="ECO:0000256" key="12">
    <source>
        <dbReference type="RuleBase" id="RU000512"/>
    </source>
</evidence>
<dbReference type="FunFam" id="3.20.20.70:FF:000015">
    <property type="entry name" value="Orotidine 5'-phosphate decarboxylase"/>
    <property type="match status" value="1"/>
</dbReference>
<dbReference type="EC" id="4.1.1.23" evidence="9"/>
<dbReference type="SMART" id="SM00934">
    <property type="entry name" value="OMPdecase"/>
    <property type="match status" value="1"/>
</dbReference>
<gene>
    <name evidence="9" type="primary">pyrF</name>
    <name evidence="14" type="ORF">DFR57_106170</name>
</gene>
<evidence type="ECO:0000256" key="10">
    <source>
        <dbReference type="PIRSR" id="PIRSR614732-1"/>
    </source>
</evidence>
<dbReference type="InterPro" id="IPR011060">
    <property type="entry name" value="RibuloseP-bd_barrel"/>
</dbReference>
<comment type="caution">
    <text evidence="14">The sequence shown here is derived from an EMBL/GenBank/DDBJ whole genome shotgun (WGS) entry which is preliminary data.</text>
</comment>
<dbReference type="GO" id="GO:0004590">
    <property type="term" value="F:orotidine-5'-phosphate decarboxylase activity"/>
    <property type="evidence" value="ECO:0007669"/>
    <property type="project" value="UniProtKB-UniRule"/>
</dbReference>
<feature type="binding site" evidence="9 11">
    <location>
        <position position="183"/>
    </location>
    <ligand>
        <name>substrate</name>
    </ligand>
</feature>
<evidence type="ECO:0000256" key="5">
    <source>
        <dbReference type="ARBA" id="ARBA00022975"/>
    </source>
</evidence>
<dbReference type="GO" id="GO:0006207">
    <property type="term" value="P:'de novo' pyrimidine nucleobase biosynthetic process"/>
    <property type="evidence" value="ECO:0007669"/>
    <property type="project" value="InterPro"/>
</dbReference>
<accession>A0A368XS40</accession>
<feature type="binding site" evidence="9">
    <location>
        <begin position="59"/>
        <end position="68"/>
    </location>
    <ligand>
        <name>substrate</name>
    </ligand>
</feature>
<protein>
    <recommendedName>
        <fullName evidence="9">Orotidine 5'-phosphate decarboxylase</fullName>
        <ecNumber evidence="9">4.1.1.23</ecNumber>
    </recommendedName>
    <alternativeName>
        <fullName evidence="9">OMP decarboxylase</fullName>
        <shortName evidence="9">OMPDCase</shortName>
        <shortName evidence="9">OMPdecase</shortName>
    </alternativeName>
</protein>
<dbReference type="GO" id="GO:0044205">
    <property type="term" value="P:'de novo' UMP biosynthetic process"/>
    <property type="evidence" value="ECO:0007669"/>
    <property type="project" value="UniProtKB-UniRule"/>
</dbReference>
<evidence type="ECO:0000256" key="4">
    <source>
        <dbReference type="ARBA" id="ARBA00022793"/>
    </source>
</evidence>
<proteinExistence type="inferred from homology"/>
<keyword evidence="5 9" id="KW-0665">Pyrimidine biosynthesis</keyword>
<comment type="subunit">
    <text evidence="3 9">Homodimer.</text>
</comment>
<evidence type="ECO:0000313" key="14">
    <source>
        <dbReference type="EMBL" id="RCW70773.1"/>
    </source>
</evidence>
<comment type="function">
    <text evidence="1 9">Catalyzes the decarboxylation of orotidine 5'-monophosphate (OMP) to uridine 5'-monophosphate (UMP).</text>
</comment>
<evidence type="ECO:0000256" key="6">
    <source>
        <dbReference type="ARBA" id="ARBA00023239"/>
    </source>
</evidence>
<dbReference type="EMBL" id="QPJJ01000006">
    <property type="protein sequence ID" value="RCW70773.1"/>
    <property type="molecule type" value="Genomic_DNA"/>
</dbReference>
<evidence type="ECO:0000256" key="7">
    <source>
        <dbReference type="ARBA" id="ARBA00049157"/>
    </source>
</evidence>
<feature type="domain" description="Orotidine 5'-phosphate decarboxylase" evidence="13">
    <location>
        <begin position="4"/>
        <end position="228"/>
    </location>
</feature>
<reference evidence="14 15" key="1">
    <citation type="submission" date="2018-07" db="EMBL/GenBank/DDBJ databases">
        <title>Genomic Encyclopedia of Type Strains, Phase IV (KMG-IV): sequencing the most valuable type-strain genomes for metagenomic binning, comparative biology and taxonomic classification.</title>
        <authorList>
            <person name="Goeker M."/>
        </authorList>
    </citation>
    <scope>NUCLEOTIDE SEQUENCE [LARGE SCALE GENOMIC DNA]</scope>
    <source>
        <strain evidence="14 15">DSM 27696</strain>
    </source>
</reference>
<keyword evidence="15" id="KW-1185">Reference proteome</keyword>
<dbReference type="HAMAP" id="MF_01200_B">
    <property type="entry name" value="OMPdecase_type1_B"/>
    <property type="match status" value="1"/>
</dbReference>
<dbReference type="InterPro" id="IPR018089">
    <property type="entry name" value="OMPdecase_AS"/>
</dbReference>
<dbReference type="InterPro" id="IPR047596">
    <property type="entry name" value="OMPdecase_bac"/>
</dbReference>
<feature type="active site" description="Proton donor" evidence="9">
    <location>
        <position position="61"/>
    </location>
</feature>
<comment type="pathway">
    <text evidence="2 9 12">Pyrimidine metabolism; UMP biosynthesis via de novo pathway; UMP from orotate: step 2/2.</text>
</comment>
<dbReference type="InterPro" id="IPR013785">
    <property type="entry name" value="Aldolase_TIM"/>
</dbReference>
<sequence length="235" mass="26305">MKQPFYLALDFKTLEEVQQFIKRNDFHGIPVKVGMELFYREGPKIIEWLRKNDHPIFLDLKLHDIPTTVRKAMANLSSLDIDVVNVHASGGQEMIKAAKEGLLSNTSLKKKPKLIGVTVLTSMDESCLHDELNIQESVSEAVVRLAKLTKYSGADGVVCSAYEAQMIKEACGKDFLTITPGIRLVESDNNDQKRVATPSFAKQNGCDFLVIGRSVTQAENPKIAYEKVIEEWNHA</sequence>
<dbReference type="Pfam" id="PF00215">
    <property type="entry name" value="OMPdecase"/>
    <property type="match status" value="1"/>
</dbReference>
<evidence type="ECO:0000256" key="11">
    <source>
        <dbReference type="PIRSR" id="PIRSR614732-2"/>
    </source>
</evidence>
<dbReference type="InterPro" id="IPR014732">
    <property type="entry name" value="OMPdecase"/>
</dbReference>
<evidence type="ECO:0000256" key="3">
    <source>
        <dbReference type="ARBA" id="ARBA00011738"/>
    </source>
</evidence>
<feature type="binding site" evidence="9 11">
    <location>
        <position position="212"/>
    </location>
    <ligand>
        <name>substrate</name>
    </ligand>
</feature>
<dbReference type="GO" id="GO:0005829">
    <property type="term" value="C:cytosol"/>
    <property type="evidence" value="ECO:0007669"/>
    <property type="project" value="TreeGrafter"/>
</dbReference>
<dbReference type="UniPathway" id="UPA00070">
    <property type="reaction ID" value="UER00120"/>
</dbReference>
<feature type="active site" description="For OMPdecase activity" evidence="10">
    <location>
        <position position="61"/>
    </location>
</feature>
<dbReference type="RefSeq" id="WP_114352765.1">
    <property type="nucleotide sequence ID" value="NZ_QPJJ01000006.1"/>
</dbReference>
<evidence type="ECO:0000259" key="13">
    <source>
        <dbReference type="SMART" id="SM00934"/>
    </source>
</evidence>
<keyword evidence="6 9" id="KW-0456">Lyase</keyword>
<feature type="active site" description="For OMPdecase activity" evidence="10">
    <location>
        <position position="64"/>
    </location>
</feature>
<dbReference type="NCBIfam" id="NF001273">
    <property type="entry name" value="PRK00230.1"/>
    <property type="match status" value="1"/>
</dbReference>
<dbReference type="InterPro" id="IPR001754">
    <property type="entry name" value="OMPdeCOase_dom"/>
</dbReference>
<feature type="binding site" evidence="9 11">
    <location>
        <position position="192"/>
    </location>
    <ligand>
        <name>substrate</name>
    </ligand>
</feature>
<dbReference type="Gene3D" id="3.20.20.70">
    <property type="entry name" value="Aldolase class I"/>
    <property type="match status" value="1"/>
</dbReference>
<keyword evidence="4 9" id="KW-0210">Decarboxylase</keyword>
<dbReference type="Proteomes" id="UP000252585">
    <property type="component" value="Unassembled WGS sequence"/>
</dbReference>
<dbReference type="OrthoDB" id="9806203at2"/>
<dbReference type="NCBIfam" id="TIGR01740">
    <property type="entry name" value="pyrF"/>
    <property type="match status" value="1"/>
</dbReference>
<dbReference type="PANTHER" id="PTHR32119">
    <property type="entry name" value="OROTIDINE 5'-PHOSPHATE DECARBOXYLASE"/>
    <property type="match status" value="1"/>
</dbReference>
<evidence type="ECO:0000256" key="9">
    <source>
        <dbReference type="HAMAP-Rule" id="MF_01200"/>
    </source>
</evidence>
<feature type="binding site" evidence="9 11">
    <location>
        <position position="121"/>
    </location>
    <ligand>
        <name>substrate</name>
    </ligand>
</feature>
<feature type="binding site" evidence="9 11">
    <location>
        <position position="10"/>
    </location>
    <ligand>
        <name>substrate</name>
    </ligand>
</feature>
<evidence type="ECO:0000256" key="8">
    <source>
        <dbReference type="ARBA" id="ARBA00061012"/>
    </source>
</evidence>
<feature type="binding site" evidence="9 11">
    <location>
        <position position="32"/>
    </location>
    <ligand>
        <name>substrate</name>
    </ligand>
</feature>
<comment type="catalytic activity">
    <reaction evidence="7 9 12">
        <text>orotidine 5'-phosphate + H(+) = UMP + CO2</text>
        <dbReference type="Rhea" id="RHEA:11596"/>
        <dbReference type="ChEBI" id="CHEBI:15378"/>
        <dbReference type="ChEBI" id="CHEBI:16526"/>
        <dbReference type="ChEBI" id="CHEBI:57538"/>
        <dbReference type="ChEBI" id="CHEBI:57865"/>
        <dbReference type="EC" id="4.1.1.23"/>
    </reaction>
</comment>